<dbReference type="PANTHER" id="PTHR37423:SF2">
    <property type="entry name" value="MEMBRANE-BOUND LYTIC MUREIN TRANSGLYCOSYLASE C"/>
    <property type="match status" value="1"/>
</dbReference>
<dbReference type="RefSeq" id="WP_225162318.1">
    <property type="nucleotide sequence ID" value="NZ_JAFICZ010000001.1"/>
</dbReference>
<evidence type="ECO:0000313" key="4">
    <source>
        <dbReference type="EMBL" id="MBP1295723.1"/>
    </source>
</evidence>
<proteinExistence type="inferred from homology"/>
<sequence length="297" mass="31946">MRALRIRFSIPLFGQVQHHSSVLTNDCAGAARRRCPGRPQGRRETSLPWMGLSTAACSRLFEKGLRIVVLLFAALPLNSSPAIAEGHPAQAAASSRTSDPLANCVDEASRRFSVPTRWIRAVIDAESAGDVRAKSPKGAMGLMQIMPETWAELRARYGLGTDPYDPSDNILAGTAYLRELHDRYGSPGFLAAYNAGPGRYEAHLAGRQLPVETEAYLQKLLPAIGSDNAAVGTFTRPQPPAGVLFIERSENSKSAIWRRLEYPRNQALAAGSGHGSSALVPQATGLFVSRSDAGGLR</sequence>
<dbReference type="CDD" id="cd00254">
    <property type="entry name" value="LT-like"/>
    <property type="match status" value="1"/>
</dbReference>
<evidence type="ECO:0000259" key="3">
    <source>
        <dbReference type="Pfam" id="PF01464"/>
    </source>
</evidence>
<comment type="similarity">
    <text evidence="1">Belongs to the transglycosylase Slt family.</text>
</comment>
<dbReference type="InterPro" id="IPR008258">
    <property type="entry name" value="Transglycosylase_SLT_dom_1"/>
</dbReference>
<name>A0A8I1Y9B1_BRAEL</name>
<dbReference type="Pfam" id="PF01464">
    <property type="entry name" value="SLT"/>
    <property type="match status" value="1"/>
</dbReference>
<dbReference type="PANTHER" id="PTHR37423">
    <property type="entry name" value="SOLUBLE LYTIC MUREIN TRANSGLYCOSYLASE-RELATED"/>
    <property type="match status" value="1"/>
</dbReference>
<dbReference type="Gene3D" id="1.10.530.10">
    <property type="match status" value="1"/>
</dbReference>
<dbReference type="SUPFAM" id="SSF53955">
    <property type="entry name" value="Lysozyme-like"/>
    <property type="match status" value="1"/>
</dbReference>
<protein>
    <recommendedName>
        <fullName evidence="3">Transglycosylase SLT domain-containing protein</fullName>
    </recommendedName>
</protein>
<reference evidence="4" key="1">
    <citation type="submission" date="2021-02" db="EMBL/GenBank/DDBJ databases">
        <title>Genomic Encyclopedia of Type Strains, Phase IV (KMG-V): Genome sequencing to study the core and pangenomes of soil and plant-associated prokaryotes.</title>
        <authorList>
            <person name="Whitman W."/>
        </authorList>
    </citation>
    <scope>NUCLEOTIDE SEQUENCE</scope>
    <source>
        <strain evidence="4">USDA 406</strain>
    </source>
</reference>
<evidence type="ECO:0000256" key="2">
    <source>
        <dbReference type="ARBA" id="ARBA00009387"/>
    </source>
</evidence>
<dbReference type="InterPro" id="IPR023346">
    <property type="entry name" value="Lysozyme-like_dom_sf"/>
</dbReference>
<feature type="domain" description="Transglycosylase SLT" evidence="3">
    <location>
        <begin position="104"/>
        <end position="202"/>
    </location>
</feature>
<comment type="similarity">
    <text evidence="2">Belongs to the virb1 family.</text>
</comment>
<comment type="caution">
    <text evidence="4">The sequence shown here is derived from an EMBL/GenBank/DDBJ whole genome shotgun (WGS) entry which is preliminary data.</text>
</comment>
<evidence type="ECO:0000256" key="1">
    <source>
        <dbReference type="ARBA" id="ARBA00007734"/>
    </source>
</evidence>
<dbReference type="Proteomes" id="UP000673383">
    <property type="component" value="Unassembled WGS sequence"/>
</dbReference>
<dbReference type="EMBL" id="JAFICZ010000001">
    <property type="protein sequence ID" value="MBP1295723.1"/>
    <property type="molecule type" value="Genomic_DNA"/>
</dbReference>
<gene>
    <name evidence="4" type="ORF">JOH49_005476</name>
</gene>
<dbReference type="AlphaFoldDB" id="A0A8I1Y9B1"/>
<accession>A0A8I1Y9B1</accession>
<evidence type="ECO:0000313" key="5">
    <source>
        <dbReference type="Proteomes" id="UP000673383"/>
    </source>
</evidence>
<organism evidence="4 5">
    <name type="scientific">Bradyrhizobium elkanii</name>
    <dbReference type="NCBI Taxonomy" id="29448"/>
    <lineage>
        <taxon>Bacteria</taxon>
        <taxon>Pseudomonadati</taxon>
        <taxon>Pseudomonadota</taxon>
        <taxon>Alphaproteobacteria</taxon>
        <taxon>Hyphomicrobiales</taxon>
        <taxon>Nitrobacteraceae</taxon>
        <taxon>Bradyrhizobium</taxon>
    </lineage>
</organism>